<dbReference type="HOGENOM" id="CLU_1111664_0_0_1"/>
<proteinExistence type="predicted"/>
<evidence type="ECO:0000313" key="3">
    <source>
        <dbReference type="Proteomes" id="UP000008065"/>
    </source>
</evidence>
<sequence length="250" mass="26850">MSSFDPPVGIAGETPVNVSQNFDCQNVTMADSAKQGESRTPQDRHSAPALKRKRGLGHDAVYENQEQGRIERLPFEGGLLSQQAHSQVCFKNNGPNHKDRLELMGRGNSAVNWIAPDSQIKKPGHQLMAKIALDDDSFEAFKKSIQREARGAGGVLANIWVQIHEPPTNEEETHNAGNEQSNAADLANEVSSAPVVTQEMPVQGGSRSLSSGPSGPFQFGLPSSFIDTRSPVPQQMAAVSAAVAIDPFAE</sequence>
<dbReference type="EMBL" id="GL891303">
    <property type="protein sequence ID" value="EGO60009.1"/>
    <property type="molecule type" value="Genomic_DNA"/>
</dbReference>
<feature type="region of interest" description="Disordered" evidence="1">
    <location>
        <begin position="25"/>
        <end position="59"/>
    </location>
</feature>
<dbReference type="KEGG" id="nte:NEUTE1DRAFT109459"/>
<dbReference type="VEuPathDB" id="FungiDB:NEUTE1DRAFT_109459"/>
<accession>F8MFF5</accession>
<feature type="compositionally biased region" description="Basic and acidic residues" evidence="1">
    <location>
        <begin position="34"/>
        <end position="46"/>
    </location>
</feature>
<dbReference type="AlphaFoldDB" id="F8MFF5"/>
<dbReference type="RefSeq" id="XP_009850190.1">
    <property type="nucleotide sequence ID" value="XM_009851888.1"/>
</dbReference>
<keyword evidence="3" id="KW-1185">Reference proteome</keyword>
<protein>
    <submittedName>
        <fullName evidence="2">Uncharacterized protein</fullName>
    </submittedName>
</protein>
<dbReference type="GeneID" id="20822453"/>
<name>F8MFF5_NEUT8</name>
<gene>
    <name evidence="2" type="ORF">NEUTE1DRAFT_109459</name>
</gene>
<organism evidence="2 3">
    <name type="scientific">Neurospora tetrasperma (strain FGSC 2508 / ATCC MYA-4615 / P0657)</name>
    <dbReference type="NCBI Taxonomy" id="510951"/>
    <lineage>
        <taxon>Eukaryota</taxon>
        <taxon>Fungi</taxon>
        <taxon>Dikarya</taxon>
        <taxon>Ascomycota</taxon>
        <taxon>Pezizomycotina</taxon>
        <taxon>Sordariomycetes</taxon>
        <taxon>Sordariomycetidae</taxon>
        <taxon>Sordariales</taxon>
        <taxon>Sordariaceae</taxon>
        <taxon>Neurospora</taxon>
    </lineage>
</organism>
<evidence type="ECO:0000256" key="1">
    <source>
        <dbReference type="SAM" id="MobiDB-lite"/>
    </source>
</evidence>
<reference evidence="3" key="1">
    <citation type="journal article" date="2011" name="Genetics">
        <title>Massive changes in genome architecture accompany the transition to self-fertility in the filamentous fungus Neurospora tetrasperma.</title>
        <authorList>
            <person name="Ellison C.E."/>
            <person name="Stajich J.E."/>
            <person name="Jacobson D.J."/>
            <person name="Natvig D.O."/>
            <person name="Lapidus A."/>
            <person name="Foster B."/>
            <person name="Aerts A."/>
            <person name="Riley R."/>
            <person name="Lindquist E.A."/>
            <person name="Grigoriev I.V."/>
            <person name="Taylor J.W."/>
        </authorList>
    </citation>
    <scope>NUCLEOTIDE SEQUENCE [LARGE SCALE GENOMIC DNA]</scope>
    <source>
        <strain evidence="3">FGSC 2508 / P0657</strain>
    </source>
</reference>
<dbReference type="Proteomes" id="UP000008065">
    <property type="component" value="Unassembled WGS sequence"/>
</dbReference>
<evidence type="ECO:0000313" key="2">
    <source>
        <dbReference type="EMBL" id="EGO60009.1"/>
    </source>
</evidence>